<proteinExistence type="predicted"/>
<keyword evidence="1" id="KW-0812">Transmembrane</keyword>
<reference evidence="2" key="2">
    <citation type="journal article" date="2021" name="PeerJ">
        <title>Extensive microbial diversity within the chicken gut microbiome revealed by metagenomics and culture.</title>
        <authorList>
            <person name="Gilroy R."/>
            <person name="Ravi A."/>
            <person name="Getino M."/>
            <person name="Pursley I."/>
            <person name="Horton D.L."/>
            <person name="Alikhan N.F."/>
            <person name="Baker D."/>
            <person name="Gharbi K."/>
            <person name="Hall N."/>
            <person name="Watson M."/>
            <person name="Adriaenssens E.M."/>
            <person name="Foster-Nyarko E."/>
            <person name="Jarju S."/>
            <person name="Secka A."/>
            <person name="Antonio M."/>
            <person name="Oren A."/>
            <person name="Chaudhuri R.R."/>
            <person name="La Ragione R."/>
            <person name="Hildebrand F."/>
            <person name="Pallen M.J."/>
        </authorList>
    </citation>
    <scope>NUCLEOTIDE SEQUENCE</scope>
    <source>
        <strain evidence="2">ChiGjej1B1-19959</strain>
    </source>
</reference>
<evidence type="ECO:0000256" key="1">
    <source>
        <dbReference type="SAM" id="Phobius"/>
    </source>
</evidence>
<name>A0A9D1IGP6_9FIRM</name>
<dbReference type="AlphaFoldDB" id="A0A9D1IGP6"/>
<sequence>MPEEEKIYAKPHQTLDAVYGGGGILHVVSCLKRLAQLHNVVVYPARHAMAHICLFYAFFLDLELFFSLQTIHLPITFVIYTYVVLVTYKTFAKPQKIVFGLLPVAAILGNLTAMQVGAWLHG</sequence>
<evidence type="ECO:0000313" key="2">
    <source>
        <dbReference type="EMBL" id="HIU35719.1"/>
    </source>
</evidence>
<protein>
    <submittedName>
        <fullName evidence="2">Uncharacterized protein</fullName>
    </submittedName>
</protein>
<feature type="transmembrane region" description="Helical" evidence="1">
    <location>
        <begin position="65"/>
        <end position="85"/>
    </location>
</feature>
<dbReference type="Proteomes" id="UP000824071">
    <property type="component" value="Unassembled WGS sequence"/>
</dbReference>
<dbReference type="EMBL" id="DVMW01000026">
    <property type="protein sequence ID" value="HIU35719.1"/>
    <property type="molecule type" value="Genomic_DNA"/>
</dbReference>
<organism evidence="2 3">
    <name type="scientific">Candidatus Fimenecus excrementigallinarum</name>
    <dbReference type="NCBI Taxonomy" id="2840816"/>
    <lineage>
        <taxon>Bacteria</taxon>
        <taxon>Bacillati</taxon>
        <taxon>Bacillota</taxon>
        <taxon>Clostridia</taxon>
        <taxon>Candidatus Fimenecus</taxon>
    </lineage>
</organism>
<reference evidence="2" key="1">
    <citation type="submission" date="2020-10" db="EMBL/GenBank/DDBJ databases">
        <authorList>
            <person name="Gilroy R."/>
        </authorList>
    </citation>
    <scope>NUCLEOTIDE SEQUENCE</scope>
    <source>
        <strain evidence="2">ChiGjej1B1-19959</strain>
    </source>
</reference>
<keyword evidence="1" id="KW-0472">Membrane</keyword>
<feature type="transmembrane region" description="Helical" evidence="1">
    <location>
        <begin position="97"/>
        <end position="120"/>
    </location>
</feature>
<gene>
    <name evidence="2" type="ORF">IAC53_03825</name>
</gene>
<keyword evidence="1" id="KW-1133">Transmembrane helix</keyword>
<accession>A0A9D1IGP6</accession>
<comment type="caution">
    <text evidence="2">The sequence shown here is derived from an EMBL/GenBank/DDBJ whole genome shotgun (WGS) entry which is preliminary data.</text>
</comment>
<evidence type="ECO:0000313" key="3">
    <source>
        <dbReference type="Proteomes" id="UP000824071"/>
    </source>
</evidence>